<dbReference type="RefSeq" id="WP_418883943.1">
    <property type="nucleotide sequence ID" value="NZ_CP016605.1"/>
</dbReference>
<dbReference type="HAMAP" id="MF_02200">
    <property type="entry name" value="NapD"/>
    <property type="match status" value="1"/>
</dbReference>
<accession>A0A4R2MSM3</accession>
<dbReference type="Gene3D" id="3.30.70.920">
    <property type="match status" value="1"/>
</dbReference>
<dbReference type="PANTHER" id="PTHR38603:SF1">
    <property type="entry name" value="CHAPERONE NAPD"/>
    <property type="match status" value="1"/>
</dbReference>
<comment type="function">
    <text evidence="4">Chaperone for NapA, the catalytic subunit of the periplasmic nitrate reductase. It binds directly and specifically to the twin-arginine signal peptide of NapA, preventing premature interaction with the Tat translocase and premature export.</text>
</comment>
<comment type="caution">
    <text evidence="5">The sequence shown here is derived from an EMBL/GenBank/DDBJ whole genome shotgun (WGS) entry which is preliminary data.</text>
</comment>
<keyword evidence="6" id="KW-1185">Reference proteome</keyword>
<keyword evidence="3 4" id="KW-0143">Chaperone</keyword>
<dbReference type="InterPro" id="IPR005623">
    <property type="entry name" value="Chaperone_NapD_NO3_reduct"/>
</dbReference>
<dbReference type="GO" id="GO:0005737">
    <property type="term" value="C:cytoplasm"/>
    <property type="evidence" value="ECO:0007669"/>
    <property type="project" value="UniProtKB-SubCell"/>
</dbReference>
<evidence type="ECO:0000256" key="1">
    <source>
        <dbReference type="ARBA" id="ARBA00004496"/>
    </source>
</evidence>
<evidence type="ECO:0000256" key="2">
    <source>
        <dbReference type="ARBA" id="ARBA00022490"/>
    </source>
</evidence>
<evidence type="ECO:0000313" key="5">
    <source>
        <dbReference type="EMBL" id="TCP11058.1"/>
    </source>
</evidence>
<organism evidence="5 6">
    <name type="scientific">Bisgaardia hudsonensis</name>
    <dbReference type="NCBI Taxonomy" id="109472"/>
    <lineage>
        <taxon>Bacteria</taxon>
        <taxon>Pseudomonadati</taxon>
        <taxon>Pseudomonadota</taxon>
        <taxon>Gammaproteobacteria</taxon>
        <taxon>Pasteurellales</taxon>
        <taxon>Pasteurellaceae</taxon>
        <taxon>Bisgaardia</taxon>
    </lineage>
</organism>
<evidence type="ECO:0000256" key="3">
    <source>
        <dbReference type="ARBA" id="ARBA00023186"/>
    </source>
</evidence>
<evidence type="ECO:0000313" key="6">
    <source>
        <dbReference type="Proteomes" id="UP000294841"/>
    </source>
</evidence>
<dbReference type="PANTHER" id="PTHR38603">
    <property type="entry name" value="CHAPERONE NAPD"/>
    <property type="match status" value="1"/>
</dbReference>
<comment type="subunit">
    <text evidence="4">Interacts with the cytoplasmic NapA precursor.</text>
</comment>
<dbReference type="AlphaFoldDB" id="A0A4R2MSM3"/>
<comment type="subcellular location">
    <subcellularLocation>
        <location evidence="1 4">Cytoplasm</location>
    </subcellularLocation>
</comment>
<comment type="similarity">
    <text evidence="4">Belongs to the NapD family.</text>
</comment>
<dbReference type="Pfam" id="PF03927">
    <property type="entry name" value="NapD"/>
    <property type="match status" value="1"/>
</dbReference>
<name>A0A4R2MSM3_9PAST</name>
<protein>
    <recommendedName>
        <fullName evidence="4">Chaperone NapD</fullName>
    </recommendedName>
    <alternativeName>
        <fullName evidence="4">NapA signal peptide-binding chaperone NapD</fullName>
    </alternativeName>
</protein>
<reference evidence="5 6" key="1">
    <citation type="submission" date="2019-03" db="EMBL/GenBank/DDBJ databases">
        <title>Genomic Encyclopedia of Type Strains, Phase IV (KMG-IV): sequencing the most valuable type-strain genomes for metagenomic binning, comparative biology and taxonomic classification.</title>
        <authorList>
            <person name="Goeker M."/>
        </authorList>
    </citation>
    <scope>NUCLEOTIDE SEQUENCE [LARGE SCALE GENOMIC DNA]</scope>
    <source>
        <strain evidence="5 6">DSM 28231</strain>
    </source>
</reference>
<sequence>MTRQEKAMTTATEKANDWHVCGLVVQVNPQKIEKIKTALLAIPDTEVPTMDKEKGKIVVVMQSNSSKNLLENMEKARDIDGVITVSLVYHQQDENQPN</sequence>
<dbReference type="EMBL" id="SLXI01000010">
    <property type="protein sequence ID" value="TCP11058.1"/>
    <property type="molecule type" value="Genomic_DNA"/>
</dbReference>
<dbReference type="GO" id="GO:0005048">
    <property type="term" value="F:signal sequence binding"/>
    <property type="evidence" value="ECO:0007669"/>
    <property type="project" value="UniProtKB-UniRule"/>
</dbReference>
<evidence type="ECO:0000256" key="4">
    <source>
        <dbReference type="HAMAP-Rule" id="MF_02200"/>
    </source>
</evidence>
<gene>
    <name evidence="4" type="primary">napD</name>
    <name evidence="5" type="ORF">EV697_1109</name>
</gene>
<dbReference type="GO" id="GO:0051224">
    <property type="term" value="P:negative regulation of protein transport"/>
    <property type="evidence" value="ECO:0007669"/>
    <property type="project" value="UniProtKB-UniRule"/>
</dbReference>
<dbReference type="Proteomes" id="UP000294841">
    <property type="component" value="Unassembled WGS sequence"/>
</dbReference>
<keyword evidence="2 4" id="KW-0963">Cytoplasm</keyword>
<proteinExistence type="inferred from homology"/>